<gene>
    <name evidence="1" type="ORF">FNU76_05745</name>
</gene>
<organism evidence="1 2">
    <name type="scientific">Chitinimonas arctica</name>
    <dbReference type="NCBI Taxonomy" id="2594795"/>
    <lineage>
        <taxon>Bacteria</taxon>
        <taxon>Pseudomonadati</taxon>
        <taxon>Pseudomonadota</taxon>
        <taxon>Betaproteobacteria</taxon>
        <taxon>Neisseriales</taxon>
        <taxon>Chitinibacteraceae</taxon>
        <taxon>Chitinimonas</taxon>
    </lineage>
</organism>
<dbReference type="EMBL" id="CP041730">
    <property type="protein sequence ID" value="QDQ25893.1"/>
    <property type="molecule type" value="Genomic_DNA"/>
</dbReference>
<protein>
    <submittedName>
        <fullName evidence="1">Uncharacterized protein</fullName>
    </submittedName>
</protein>
<dbReference type="OrthoDB" id="8610356at2"/>
<sequence>MAISDFGRLSASFGLIKCPCKIAADEFLLWQQVILKEWGFAIKAQALEGGAVDVVRALSPRTAPISTRYVFWTLNEKWTLYFDNGANGTDAASPMSVLSSRLKVDSLRITMADEVKNPDSGQVMQYRASIFECYSEGVDRRHVFSANDGGKWKFGESGDPFEFEDVAAYKLKSIKDRLTNAMILSYLKRLDADFDAIGGHGYLLTKSGKMPPSYKEFKD</sequence>
<dbReference type="Proteomes" id="UP000317550">
    <property type="component" value="Chromosome"/>
</dbReference>
<dbReference type="AlphaFoldDB" id="A0A516SCL4"/>
<dbReference type="KEGG" id="cari:FNU76_05745"/>
<keyword evidence="2" id="KW-1185">Reference proteome</keyword>
<name>A0A516SCL4_9NEIS</name>
<dbReference type="RefSeq" id="WP_143856816.1">
    <property type="nucleotide sequence ID" value="NZ_CP041730.1"/>
</dbReference>
<reference evidence="2" key="1">
    <citation type="submission" date="2019-07" db="EMBL/GenBank/DDBJ databases">
        <title>Chitinimonas sp. nov., isolated from Ny-Alesund, arctica soil.</title>
        <authorList>
            <person name="Xu Q."/>
            <person name="Peng F."/>
        </authorList>
    </citation>
    <scope>NUCLEOTIDE SEQUENCE [LARGE SCALE GENOMIC DNA]</scope>
    <source>
        <strain evidence="2">R3-44</strain>
    </source>
</reference>
<evidence type="ECO:0000313" key="1">
    <source>
        <dbReference type="EMBL" id="QDQ25893.1"/>
    </source>
</evidence>
<evidence type="ECO:0000313" key="2">
    <source>
        <dbReference type="Proteomes" id="UP000317550"/>
    </source>
</evidence>
<proteinExistence type="predicted"/>
<accession>A0A516SCL4</accession>